<dbReference type="InterPro" id="IPR031330">
    <property type="entry name" value="Gly_Hdrlase_35_cat"/>
</dbReference>
<evidence type="ECO:0000256" key="4">
    <source>
        <dbReference type="SAM" id="MobiDB-lite"/>
    </source>
</evidence>
<keyword evidence="7" id="KW-1185">Reference proteome</keyword>
<dbReference type="InterPro" id="IPR041392">
    <property type="entry name" value="GHD"/>
</dbReference>
<evidence type="ECO:0000259" key="5">
    <source>
        <dbReference type="Pfam" id="PF01301"/>
    </source>
</evidence>
<feature type="domain" description="Glycoside hydrolase 35 catalytic" evidence="5">
    <location>
        <begin position="104"/>
        <end position="233"/>
    </location>
</feature>
<reference evidence="8" key="1">
    <citation type="submission" date="2025-08" db="UniProtKB">
        <authorList>
            <consortium name="RefSeq"/>
        </authorList>
    </citation>
    <scope>IDENTIFICATION</scope>
    <source>
        <tissue evidence="8">Young leaves</tissue>
    </source>
</reference>
<evidence type="ECO:0000313" key="7">
    <source>
        <dbReference type="Proteomes" id="UP000504608"/>
    </source>
</evidence>
<dbReference type="InterPro" id="IPR001944">
    <property type="entry name" value="Glycoside_Hdrlase_35"/>
</dbReference>
<comment type="similarity">
    <text evidence="2">Belongs to the glycosyl hydrolase 35 family.</text>
</comment>
<dbReference type="PANTHER" id="PTHR23421">
    <property type="entry name" value="BETA-GALACTOSIDASE RELATED"/>
    <property type="match status" value="1"/>
</dbReference>
<evidence type="ECO:0000256" key="2">
    <source>
        <dbReference type="ARBA" id="ARBA00009809"/>
    </source>
</evidence>
<dbReference type="OrthoDB" id="1657402at2759"/>
<gene>
    <name evidence="8" type="primary">LOC111487581</name>
</gene>
<sequence>MAASHAKLHHEDSEHDEVGRLICFTGRANYTFTHRFEPVGNTTNGPPLTPLYFHSFKKTHQWSCRLRMNTRWWRHPFMRKDHIMLNGQKTWRLAFRLVCHGPCTGVPWTMCKQDDAPDPVINACNGLECGETFVGPNSPNKPSIWTENWISNYQIYGDEPYLRSAEDIAFHVVLFIAAKNGAFVNYHMYHGGTNFGRSTAEYVITGYYDQAPLDEYGLTREPKWSHLKELHAAVKLCTKPLLSGTKSIISLGQLQNTIMFKTESGECAAFLVNRGAEDVSVLFQEVTYEFPSSSISILPDCKTVAFNTKRVSVQYNTRTMKAVSCPSLIEAGIVCADRQAVDTFISSAKGVKQWKINQTEKNQPQEHTVSEHRYRGPKGQEIAYRESGKFSGNLWQLSEAELQAYDR</sequence>
<dbReference type="InterPro" id="IPR017853">
    <property type="entry name" value="GH"/>
</dbReference>
<dbReference type="KEGG" id="cmax:111487581"/>
<accession>A0A6J1JT08</accession>
<dbReference type="PRINTS" id="PR00742">
    <property type="entry name" value="GLHYDRLASE35"/>
</dbReference>
<dbReference type="EC" id="3.2.1.23" evidence="3"/>
<dbReference type="GeneID" id="111487581"/>
<evidence type="ECO:0000313" key="8">
    <source>
        <dbReference type="RefSeq" id="XP_022990799.1"/>
    </source>
</evidence>
<evidence type="ECO:0000256" key="1">
    <source>
        <dbReference type="ARBA" id="ARBA00001412"/>
    </source>
</evidence>
<dbReference type="Pfam" id="PF01301">
    <property type="entry name" value="Glyco_hydro_35"/>
    <property type="match status" value="1"/>
</dbReference>
<dbReference type="SUPFAM" id="SSF51445">
    <property type="entry name" value="(Trans)glycosidases"/>
    <property type="match status" value="1"/>
</dbReference>
<organism evidence="7 8">
    <name type="scientific">Cucurbita maxima</name>
    <name type="common">Pumpkin</name>
    <name type="synonym">Winter squash</name>
    <dbReference type="NCBI Taxonomy" id="3661"/>
    <lineage>
        <taxon>Eukaryota</taxon>
        <taxon>Viridiplantae</taxon>
        <taxon>Streptophyta</taxon>
        <taxon>Embryophyta</taxon>
        <taxon>Tracheophyta</taxon>
        <taxon>Spermatophyta</taxon>
        <taxon>Magnoliopsida</taxon>
        <taxon>eudicotyledons</taxon>
        <taxon>Gunneridae</taxon>
        <taxon>Pentapetalae</taxon>
        <taxon>rosids</taxon>
        <taxon>fabids</taxon>
        <taxon>Cucurbitales</taxon>
        <taxon>Cucurbitaceae</taxon>
        <taxon>Cucurbiteae</taxon>
        <taxon>Cucurbita</taxon>
    </lineage>
</organism>
<dbReference type="Pfam" id="PF17834">
    <property type="entry name" value="GHD"/>
    <property type="match status" value="1"/>
</dbReference>
<name>A0A6J1JT08_CUCMA</name>
<dbReference type="RefSeq" id="XP_022990799.1">
    <property type="nucleotide sequence ID" value="XM_023135031.1"/>
</dbReference>
<proteinExistence type="inferred from homology"/>
<dbReference type="Gene3D" id="3.20.20.80">
    <property type="entry name" value="Glycosidases"/>
    <property type="match status" value="1"/>
</dbReference>
<evidence type="ECO:0000256" key="3">
    <source>
        <dbReference type="ARBA" id="ARBA00012756"/>
    </source>
</evidence>
<dbReference type="GO" id="GO:0005975">
    <property type="term" value="P:carbohydrate metabolic process"/>
    <property type="evidence" value="ECO:0007669"/>
    <property type="project" value="InterPro"/>
</dbReference>
<evidence type="ECO:0000259" key="6">
    <source>
        <dbReference type="Pfam" id="PF17834"/>
    </source>
</evidence>
<dbReference type="GO" id="GO:0004565">
    <property type="term" value="F:beta-galactosidase activity"/>
    <property type="evidence" value="ECO:0007669"/>
    <property type="project" value="UniProtKB-EC"/>
</dbReference>
<feature type="region of interest" description="Disordered" evidence="4">
    <location>
        <begin position="359"/>
        <end position="378"/>
    </location>
</feature>
<dbReference type="Proteomes" id="UP000504608">
    <property type="component" value="Unplaced"/>
</dbReference>
<comment type="catalytic activity">
    <reaction evidence="1">
        <text>Hydrolysis of terminal non-reducing beta-D-galactose residues in beta-D-galactosides.</text>
        <dbReference type="EC" id="3.2.1.23"/>
    </reaction>
</comment>
<dbReference type="AlphaFoldDB" id="A0A6J1JT08"/>
<feature type="domain" description="Beta-galactosidase beta-sandwich" evidence="6">
    <location>
        <begin position="259"/>
        <end position="311"/>
    </location>
</feature>
<protein>
    <recommendedName>
        <fullName evidence="3">beta-galactosidase</fullName>
        <ecNumber evidence="3">3.2.1.23</ecNumber>
    </recommendedName>
</protein>